<evidence type="ECO:0000313" key="5">
    <source>
        <dbReference type="Proteomes" id="UP001501588"/>
    </source>
</evidence>
<dbReference type="PANTHER" id="PTHR43420:SF47">
    <property type="entry name" value="N-ACETYLTRANSFERASE DOMAIN-CONTAINING PROTEIN"/>
    <property type="match status" value="1"/>
</dbReference>
<dbReference type="EMBL" id="BAAAFZ010000064">
    <property type="protein sequence ID" value="GAA0597601.1"/>
    <property type="molecule type" value="Genomic_DNA"/>
</dbReference>
<dbReference type="SUPFAM" id="SSF55729">
    <property type="entry name" value="Acyl-CoA N-acyltransferases (Nat)"/>
    <property type="match status" value="1"/>
</dbReference>
<evidence type="ECO:0000256" key="1">
    <source>
        <dbReference type="ARBA" id="ARBA00022679"/>
    </source>
</evidence>
<dbReference type="PROSITE" id="PS51186">
    <property type="entry name" value="GNAT"/>
    <property type="match status" value="1"/>
</dbReference>
<sequence>MVQPRPPSPGVATVAVRRLGAADAAAYRDLRLEGLAGAPEAFGAAWEEEAARPLAWFAERLERNAVFGGWAGGDAATMGGVAGLLVPEAAKLRHKGVLWGLYVRPRARGTGLGEALVARVLEHARGVVEEVRLSVVASNAAAVRLYEAAGFERYGLERRALKVAGRRHDEALMAVRFGGSSPGGG</sequence>
<evidence type="ECO:0000256" key="2">
    <source>
        <dbReference type="ARBA" id="ARBA00023315"/>
    </source>
</evidence>
<reference evidence="5" key="1">
    <citation type="journal article" date="2019" name="Int. J. Syst. Evol. Microbiol.">
        <title>The Global Catalogue of Microorganisms (GCM) 10K type strain sequencing project: providing services to taxonomists for standard genome sequencing and annotation.</title>
        <authorList>
            <consortium name="The Broad Institute Genomics Platform"/>
            <consortium name="The Broad Institute Genome Sequencing Center for Infectious Disease"/>
            <person name="Wu L."/>
            <person name="Ma J."/>
        </authorList>
    </citation>
    <scope>NUCLEOTIDE SEQUENCE [LARGE SCALE GENOMIC DNA]</scope>
    <source>
        <strain evidence="5">JCM 9933</strain>
    </source>
</reference>
<keyword evidence="2" id="KW-0012">Acyltransferase</keyword>
<accession>A0ABP3QXI1</accession>
<dbReference type="InterPro" id="IPR050680">
    <property type="entry name" value="YpeA/RimI_acetyltransf"/>
</dbReference>
<feature type="domain" description="N-acetyltransferase" evidence="3">
    <location>
        <begin position="14"/>
        <end position="178"/>
    </location>
</feature>
<keyword evidence="1" id="KW-0808">Transferase</keyword>
<organism evidence="4 5">
    <name type="scientific">Craurococcus roseus</name>
    <dbReference type="NCBI Taxonomy" id="77585"/>
    <lineage>
        <taxon>Bacteria</taxon>
        <taxon>Pseudomonadati</taxon>
        <taxon>Pseudomonadota</taxon>
        <taxon>Alphaproteobacteria</taxon>
        <taxon>Acetobacterales</taxon>
        <taxon>Acetobacteraceae</taxon>
        <taxon>Craurococcus</taxon>
    </lineage>
</organism>
<dbReference type="InterPro" id="IPR000182">
    <property type="entry name" value="GNAT_dom"/>
</dbReference>
<comment type="caution">
    <text evidence="4">The sequence shown here is derived from an EMBL/GenBank/DDBJ whole genome shotgun (WGS) entry which is preliminary data.</text>
</comment>
<dbReference type="Proteomes" id="UP001501588">
    <property type="component" value="Unassembled WGS sequence"/>
</dbReference>
<dbReference type="Pfam" id="PF00583">
    <property type="entry name" value="Acetyltransf_1"/>
    <property type="match status" value="1"/>
</dbReference>
<name>A0ABP3QXI1_9PROT</name>
<dbReference type="Gene3D" id="3.40.630.30">
    <property type="match status" value="1"/>
</dbReference>
<keyword evidence="5" id="KW-1185">Reference proteome</keyword>
<dbReference type="PANTHER" id="PTHR43420">
    <property type="entry name" value="ACETYLTRANSFERASE"/>
    <property type="match status" value="1"/>
</dbReference>
<gene>
    <name evidence="4" type="ORF">GCM10009416_39800</name>
</gene>
<proteinExistence type="predicted"/>
<protein>
    <submittedName>
        <fullName evidence="4">GNAT family N-acetyltransferase</fullName>
    </submittedName>
</protein>
<dbReference type="RefSeq" id="WP_343897152.1">
    <property type="nucleotide sequence ID" value="NZ_BAAAFZ010000064.1"/>
</dbReference>
<evidence type="ECO:0000313" key="4">
    <source>
        <dbReference type="EMBL" id="GAA0597601.1"/>
    </source>
</evidence>
<evidence type="ECO:0000259" key="3">
    <source>
        <dbReference type="PROSITE" id="PS51186"/>
    </source>
</evidence>
<dbReference type="CDD" id="cd04301">
    <property type="entry name" value="NAT_SF"/>
    <property type="match status" value="1"/>
</dbReference>
<dbReference type="InterPro" id="IPR016181">
    <property type="entry name" value="Acyl_CoA_acyltransferase"/>
</dbReference>